<accession>A0ABW2JWA5</accession>
<evidence type="ECO:0000256" key="3">
    <source>
        <dbReference type="SAM" id="MobiDB-lite"/>
    </source>
</evidence>
<evidence type="ECO:0000256" key="2">
    <source>
        <dbReference type="PROSITE-ProRule" id="PRU00335"/>
    </source>
</evidence>
<protein>
    <submittedName>
        <fullName evidence="5">TetR/AcrR family transcriptional regulator</fullName>
    </submittedName>
</protein>
<dbReference type="PANTHER" id="PTHR30055">
    <property type="entry name" value="HTH-TYPE TRANSCRIPTIONAL REGULATOR RUTR"/>
    <property type="match status" value="1"/>
</dbReference>
<feature type="domain" description="HTH tetR-type" evidence="4">
    <location>
        <begin position="65"/>
        <end position="125"/>
    </location>
</feature>
<evidence type="ECO:0000259" key="4">
    <source>
        <dbReference type="PROSITE" id="PS50977"/>
    </source>
</evidence>
<dbReference type="PANTHER" id="PTHR30055:SF153">
    <property type="entry name" value="HTH-TYPE TRANSCRIPTIONAL REPRESSOR RV3405C"/>
    <property type="match status" value="1"/>
</dbReference>
<name>A0ABW2JWA5_9ACTN</name>
<dbReference type="Pfam" id="PF00440">
    <property type="entry name" value="TetR_N"/>
    <property type="match status" value="1"/>
</dbReference>
<keyword evidence="6" id="KW-1185">Reference proteome</keyword>
<gene>
    <name evidence="5" type="ORF">ACFQVC_40290</name>
</gene>
<proteinExistence type="predicted"/>
<keyword evidence="1 2" id="KW-0238">DNA-binding</keyword>
<dbReference type="InterPro" id="IPR050109">
    <property type="entry name" value="HTH-type_TetR-like_transc_reg"/>
</dbReference>
<organism evidence="5 6">
    <name type="scientific">Streptomyces monticola</name>
    <dbReference type="NCBI Taxonomy" id="2666263"/>
    <lineage>
        <taxon>Bacteria</taxon>
        <taxon>Bacillati</taxon>
        <taxon>Actinomycetota</taxon>
        <taxon>Actinomycetes</taxon>
        <taxon>Kitasatosporales</taxon>
        <taxon>Streptomycetaceae</taxon>
        <taxon>Streptomyces</taxon>
    </lineage>
</organism>
<feature type="region of interest" description="Disordered" evidence="3">
    <location>
        <begin position="30"/>
        <end position="66"/>
    </location>
</feature>
<dbReference type="RefSeq" id="WP_381840967.1">
    <property type="nucleotide sequence ID" value="NZ_JBHTCF010000033.1"/>
</dbReference>
<dbReference type="Gene3D" id="1.10.357.10">
    <property type="entry name" value="Tetracycline Repressor, domain 2"/>
    <property type="match status" value="1"/>
</dbReference>
<dbReference type="InterPro" id="IPR009057">
    <property type="entry name" value="Homeodomain-like_sf"/>
</dbReference>
<dbReference type="InterPro" id="IPR001647">
    <property type="entry name" value="HTH_TetR"/>
</dbReference>
<dbReference type="SUPFAM" id="SSF46689">
    <property type="entry name" value="Homeodomain-like"/>
    <property type="match status" value="1"/>
</dbReference>
<feature type="compositionally biased region" description="Low complexity" evidence="3">
    <location>
        <begin position="49"/>
        <end position="62"/>
    </location>
</feature>
<reference evidence="6" key="1">
    <citation type="journal article" date="2019" name="Int. J. Syst. Evol. Microbiol.">
        <title>The Global Catalogue of Microorganisms (GCM) 10K type strain sequencing project: providing services to taxonomists for standard genome sequencing and annotation.</title>
        <authorList>
            <consortium name="The Broad Institute Genomics Platform"/>
            <consortium name="The Broad Institute Genome Sequencing Center for Infectious Disease"/>
            <person name="Wu L."/>
            <person name="Ma J."/>
        </authorList>
    </citation>
    <scope>NUCLEOTIDE SEQUENCE [LARGE SCALE GENOMIC DNA]</scope>
    <source>
        <strain evidence="6">SYNS20</strain>
    </source>
</reference>
<evidence type="ECO:0000313" key="5">
    <source>
        <dbReference type="EMBL" id="MFC7310440.1"/>
    </source>
</evidence>
<evidence type="ECO:0000313" key="6">
    <source>
        <dbReference type="Proteomes" id="UP001596523"/>
    </source>
</evidence>
<dbReference type="EMBL" id="JBHTCF010000033">
    <property type="protein sequence ID" value="MFC7310440.1"/>
    <property type="molecule type" value="Genomic_DNA"/>
</dbReference>
<evidence type="ECO:0000256" key="1">
    <source>
        <dbReference type="ARBA" id="ARBA00023125"/>
    </source>
</evidence>
<dbReference type="PROSITE" id="PS50977">
    <property type="entry name" value="HTH_TETR_2"/>
    <property type="match status" value="1"/>
</dbReference>
<sequence>MVEPVLSALLGSSGPESLLERAFAEAVERSERIEGAADGSGGDGGGKSSGESSSDSRSGSAGESDEITGRVLDAAYEQFCRMGIRRSTMEDVARRAGVSRITAYRRFATKDALVEQVVRREFRRYFDQFLIDIQEAETAADRVVLGFVSSLRAIRSNPLIGGLMAAEPDLLVPSMVGDGGRTLATVQRFVAGQLAREQQAGHVPGEVDVQLVAELMTRLSTSFLVTPSHLIDLDDDEQLRAVARNFLVPMLEARPGE</sequence>
<comment type="caution">
    <text evidence="5">The sequence shown here is derived from an EMBL/GenBank/DDBJ whole genome shotgun (WGS) entry which is preliminary data.</text>
</comment>
<feature type="DNA-binding region" description="H-T-H motif" evidence="2">
    <location>
        <begin position="88"/>
        <end position="107"/>
    </location>
</feature>
<feature type="compositionally biased region" description="Gly residues" evidence="3">
    <location>
        <begin position="38"/>
        <end position="48"/>
    </location>
</feature>
<dbReference type="Proteomes" id="UP001596523">
    <property type="component" value="Unassembled WGS sequence"/>
</dbReference>
<dbReference type="PRINTS" id="PR00455">
    <property type="entry name" value="HTHTETR"/>
</dbReference>